<name>A0A8S1NHN8_PARPR</name>
<gene>
    <name evidence="2" type="ORF">PPRIM_AZ9-3.1.T0770057</name>
    <name evidence="3" type="ORF">PPRIM_AZ9-3.1.T0820172</name>
</gene>
<sequence>MRKNIQIIARQFTSTKPELFKAQKIDVKTFEYEPFKFGIERQSMIHGYTMEEMYGRFYGIKHSPLIQKELKKDNLIALAILLGGSVITFYYNEWGAQDQANWLQYYYSDLTTKRNNLK</sequence>
<evidence type="ECO:0000313" key="3">
    <source>
        <dbReference type="EMBL" id="CAD8088983.1"/>
    </source>
</evidence>
<protein>
    <submittedName>
        <fullName evidence="3">Uncharacterized protein</fullName>
    </submittedName>
</protein>
<dbReference type="OMA" id="QFEMSKD"/>
<evidence type="ECO:0000256" key="1">
    <source>
        <dbReference type="SAM" id="Phobius"/>
    </source>
</evidence>
<dbReference type="EMBL" id="CAJJDM010000085">
    <property type="protein sequence ID" value="CAD8088983.1"/>
    <property type="molecule type" value="Genomic_DNA"/>
</dbReference>
<accession>A0A8S1NHN8</accession>
<comment type="caution">
    <text evidence="3">The sequence shown here is derived from an EMBL/GenBank/DDBJ whole genome shotgun (WGS) entry which is preliminary data.</text>
</comment>
<dbReference type="Proteomes" id="UP000688137">
    <property type="component" value="Unassembled WGS sequence"/>
</dbReference>
<keyword evidence="4" id="KW-1185">Reference proteome</keyword>
<keyword evidence="1" id="KW-0472">Membrane</keyword>
<feature type="transmembrane region" description="Helical" evidence="1">
    <location>
        <begin position="75"/>
        <end position="92"/>
    </location>
</feature>
<keyword evidence="1" id="KW-0812">Transmembrane</keyword>
<dbReference type="EMBL" id="CAJJDM010000080">
    <property type="protein sequence ID" value="CAD8086708.1"/>
    <property type="molecule type" value="Genomic_DNA"/>
</dbReference>
<evidence type="ECO:0000313" key="4">
    <source>
        <dbReference type="Proteomes" id="UP000688137"/>
    </source>
</evidence>
<keyword evidence="1" id="KW-1133">Transmembrane helix</keyword>
<reference evidence="3" key="1">
    <citation type="submission" date="2021-01" db="EMBL/GenBank/DDBJ databases">
        <authorList>
            <consortium name="Genoscope - CEA"/>
            <person name="William W."/>
        </authorList>
    </citation>
    <scope>NUCLEOTIDE SEQUENCE</scope>
</reference>
<organism evidence="3 4">
    <name type="scientific">Paramecium primaurelia</name>
    <dbReference type="NCBI Taxonomy" id="5886"/>
    <lineage>
        <taxon>Eukaryota</taxon>
        <taxon>Sar</taxon>
        <taxon>Alveolata</taxon>
        <taxon>Ciliophora</taxon>
        <taxon>Intramacronucleata</taxon>
        <taxon>Oligohymenophorea</taxon>
        <taxon>Peniculida</taxon>
        <taxon>Parameciidae</taxon>
        <taxon>Paramecium</taxon>
    </lineage>
</organism>
<dbReference type="AlphaFoldDB" id="A0A8S1NHN8"/>
<evidence type="ECO:0000313" key="2">
    <source>
        <dbReference type="EMBL" id="CAD8086708.1"/>
    </source>
</evidence>
<proteinExistence type="predicted"/>